<dbReference type="InterPro" id="IPR021130">
    <property type="entry name" value="PRib-ATP_PPHydrolase-like"/>
</dbReference>
<dbReference type="Pfam" id="PF01503">
    <property type="entry name" value="PRA-PH"/>
    <property type="match status" value="1"/>
</dbReference>
<dbReference type="Pfam" id="PF01502">
    <property type="entry name" value="PRA-CH"/>
    <property type="match status" value="1"/>
</dbReference>
<comment type="subcellular location">
    <subcellularLocation>
        <location evidence="3 15">Cytoplasm</location>
    </subcellularLocation>
</comment>
<accession>A0A5Q2N9R9</accession>
<dbReference type="HAMAP" id="MF_01020">
    <property type="entry name" value="HisE"/>
    <property type="match status" value="1"/>
</dbReference>
<keyword evidence="14 15" id="KW-0511">Multifunctional enzyme</keyword>
<dbReference type="OrthoDB" id="9795769at2"/>
<dbReference type="InterPro" id="IPR023019">
    <property type="entry name" value="His_synth_HisIE"/>
</dbReference>
<dbReference type="InterPro" id="IPR002496">
    <property type="entry name" value="PRib_AMP_CycHydrolase_dom"/>
</dbReference>
<dbReference type="GO" id="GO:0005524">
    <property type="term" value="F:ATP binding"/>
    <property type="evidence" value="ECO:0007669"/>
    <property type="project" value="UniProtKB-KW"/>
</dbReference>
<dbReference type="FunFam" id="3.10.20.810:FF:000001">
    <property type="entry name" value="Histidine biosynthesis bifunctional protein HisIE"/>
    <property type="match status" value="1"/>
</dbReference>
<evidence type="ECO:0000256" key="11">
    <source>
        <dbReference type="ARBA" id="ARBA00022801"/>
    </source>
</evidence>
<evidence type="ECO:0000256" key="4">
    <source>
        <dbReference type="ARBA" id="ARBA00005169"/>
    </source>
</evidence>
<dbReference type="InterPro" id="IPR038019">
    <property type="entry name" value="PRib_AMP_CycHydrolase_sf"/>
</dbReference>
<dbReference type="Proteomes" id="UP000366051">
    <property type="component" value="Chromosome"/>
</dbReference>
<evidence type="ECO:0000256" key="12">
    <source>
        <dbReference type="ARBA" id="ARBA00022840"/>
    </source>
</evidence>
<dbReference type="NCBIfam" id="TIGR03188">
    <property type="entry name" value="histidine_hisI"/>
    <property type="match status" value="1"/>
</dbReference>
<evidence type="ECO:0000256" key="15">
    <source>
        <dbReference type="HAMAP-Rule" id="MF_01019"/>
    </source>
</evidence>
<evidence type="ECO:0000256" key="14">
    <source>
        <dbReference type="ARBA" id="ARBA00023268"/>
    </source>
</evidence>
<dbReference type="EMBL" id="CP045875">
    <property type="protein sequence ID" value="QGG49020.1"/>
    <property type="molecule type" value="Genomic_DNA"/>
</dbReference>
<dbReference type="SUPFAM" id="SSF141734">
    <property type="entry name" value="HisI-like"/>
    <property type="match status" value="1"/>
</dbReference>
<proteinExistence type="inferred from homology"/>
<keyword evidence="10 15" id="KW-0547">Nucleotide-binding</keyword>
<evidence type="ECO:0000256" key="7">
    <source>
        <dbReference type="ARBA" id="ARBA00008299"/>
    </source>
</evidence>
<keyword evidence="13 15" id="KW-0368">Histidine biosynthesis</keyword>
<feature type="domain" description="Phosphoribosyl-AMP cyclohydrolase" evidence="16">
    <location>
        <begin position="36"/>
        <end position="108"/>
    </location>
</feature>
<feature type="region of interest" description="Phosphoribosyl-AMP cyclohydrolase" evidence="15">
    <location>
        <begin position="1"/>
        <end position="148"/>
    </location>
</feature>
<evidence type="ECO:0000256" key="6">
    <source>
        <dbReference type="ARBA" id="ARBA00007731"/>
    </source>
</evidence>
<dbReference type="Gene3D" id="1.10.287.1080">
    <property type="entry name" value="MazG-like"/>
    <property type="match status" value="1"/>
</dbReference>
<keyword evidence="18" id="KW-1185">Reference proteome</keyword>
<evidence type="ECO:0000256" key="8">
    <source>
        <dbReference type="ARBA" id="ARBA00022490"/>
    </source>
</evidence>
<evidence type="ECO:0000313" key="18">
    <source>
        <dbReference type="Proteomes" id="UP000366051"/>
    </source>
</evidence>
<dbReference type="HAMAP" id="MF_01019">
    <property type="entry name" value="HisIE"/>
    <property type="match status" value="1"/>
</dbReference>
<dbReference type="GO" id="GO:0000105">
    <property type="term" value="P:L-histidine biosynthetic process"/>
    <property type="evidence" value="ECO:0007669"/>
    <property type="project" value="UniProtKB-UniRule"/>
</dbReference>
<evidence type="ECO:0000256" key="2">
    <source>
        <dbReference type="ARBA" id="ARBA00001460"/>
    </source>
</evidence>
<dbReference type="NCBIfam" id="NF000768">
    <property type="entry name" value="PRK00051.1"/>
    <property type="match status" value="1"/>
</dbReference>
<protein>
    <recommendedName>
        <fullName evidence="15">Histidine biosynthesis bifunctional protein HisIE</fullName>
    </recommendedName>
    <domain>
        <recommendedName>
            <fullName evidence="15">Phosphoribosyl-AMP cyclohydrolase</fullName>
            <shortName evidence="15">PRA-CH</shortName>
            <ecNumber evidence="15">3.5.4.19</ecNumber>
        </recommendedName>
    </domain>
    <domain>
        <recommendedName>
            <fullName evidence="15">Phosphoribosyl-ATP pyrophosphatase</fullName>
            <shortName evidence="15">PRA-PH</shortName>
            <ecNumber evidence="15">3.6.1.31</ecNumber>
        </recommendedName>
    </domain>
</protein>
<dbReference type="KEGG" id="hcv:FTV88_2931"/>
<evidence type="ECO:0000256" key="9">
    <source>
        <dbReference type="ARBA" id="ARBA00022605"/>
    </source>
</evidence>
<comment type="pathway">
    <text evidence="5 15">Amino-acid biosynthesis; L-histidine biosynthesis; L-histidine from 5-phospho-alpha-D-ribose 1-diphosphate: step 2/9.</text>
</comment>
<organism evidence="17 18">
    <name type="scientific">Heliorestis convoluta</name>
    <dbReference type="NCBI Taxonomy" id="356322"/>
    <lineage>
        <taxon>Bacteria</taxon>
        <taxon>Bacillati</taxon>
        <taxon>Bacillota</taxon>
        <taxon>Clostridia</taxon>
        <taxon>Eubacteriales</taxon>
        <taxon>Heliobacteriaceae</taxon>
        <taxon>Heliorestis</taxon>
    </lineage>
</organism>
<dbReference type="HAMAP" id="MF_01021">
    <property type="entry name" value="HisI"/>
    <property type="match status" value="1"/>
</dbReference>
<sequence>MASLNISNDLIDKVKYDPQGLVTAIIQDYRDGRVLMVAYMNRESLAKTIETGQTYFYSRSRQTLWHKGETSGHVQYVKDLEIDCDGDALLFQVEQVGVACHEGLRSCFRSPDLEAQEGDRKNQDLEAEKSIDSIDREKNKEKRDIGLVLTGLSQVIADRQKEMPEGSYTTYLFTKGQDKILKKIGEEAAEVIIASKNHANEEIIYESCDFLYHLLVLLREHNIELSDLAQELDKRR</sequence>
<dbReference type="Gene3D" id="3.10.20.810">
    <property type="entry name" value="Phosphoribosyl-AMP cyclohydrolase"/>
    <property type="match status" value="1"/>
</dbReference>
<dbReference type="PANTHER" id="PTHR42945:SF1">
    <property type="entry name" value="HISTIDINE BIOSYNTHESIS BIFUNCTIONAL PROTEIN HIS7"/>
    <property type="match status" value="1"/>
</dbReference>
<keyword evidence="12 15" id="KW-0067">ATP-binding</keyword>
<evidence type="ECO:0000259" key="16">
    <source>
        <dbReference type="Pfam" id="PF01502"/>
    </source>
</evidence>
<dbReference type="RefSeq" id="WP_153726072.1">
    <property type="nucleotide sequence ID" value="NZ_CP045875.1"/>
</dbReference>
<evidence type="ECO:0000256" key="3">
    <source>
        <dbReference type="ARBA" id="ARBA00004496"/>
    </source>
</evidence>
<gene>
    <name evidence="15" type="primary">hisI</name>
    <name evidence="15" type="synonym">hisIE</name>
    <name evidence="17" type="ORF">FTV88_2931</name>
</gene>
<dbReference type="GO" id="GO:0005737">
    <property type="term" value="C:cytoplasm"/>
    <property type="evidence" value="ECO:0007669"/>
    <property type="project" value="UniProtKB-SubCell"/>
</dbReference>
<evidence type="ECO:0000256" key="10">
    <source>
        <dbReference type="ARBA" id="ARBA00022741"/>
    </source>
</evidence>
<dbReference type="NCBIfam" id="NF002747">
    <property type="entry name" value="PRK02759.1"/>
    <property type="match status" value="1"/>
</dbReference>
<dbReference type="InterPro" id="IPR026660">
    <property type="entry name" value="PRA-CH"/>
</dbReference>
<dbReference type="EC" id="3.5.4.19" evidence="15"/>
<dbReference type="InterPro" id="IPR008179">
    <property type="entry name" value="HisE"/>
</dbReference>
<keyword evidence="8 15" id="KW-0963">Cytoplasm</keyword>
<comment type="pathway">
    <text evidence="4 15">Amino-acid biosynthesis; L-histidine biosynthesis; L-histidine from 5-phospho-alpha-D-ribose 1-diphosphate: step 3/9.</text>
</comment>
<name>A0A5Q2N9R9_9FIRM</name>
<keyword evidence="9 15" id="KW-0028">Amino-acid biosynthesis</keyword>
<dbReference type="GO" id="GO:0004635">
    <property type="term" value="F:phosphoribosyl-AMP cyclohydrolase activity"/>
    <property type="evidence" value="ECO:0007669"/>
    <property type="project" value="UniProtKB-UniRule"/>
</dbReference>
<dbReference type="GO" id="GO:0004636">
    <property type="term" value="F:phosphoribosyl-ATP diphosphatase activity"/>
    <property type="evidence" value="ECO:0007669"/>
    <property type="project" value="UniProtKB-UniRule"/>
</dbReference>
<comment type="catalytic activity">
    <reaction evidence="1 15">
        <text>1-(5-phospho-beta-D-ribosyl)-5'-AMP + H2O = 1-(5-phospho-beta-D-ribosyl)-5-[(5-phospho-beta-D-ribosylamino)methylideneamino]imidazole-4-carboxamide</text>
        <dbReference type="Rhea" id="RHEA:20049"/>
        <dbReference type="ChEBI" id="CHEBI:15377"/>
        <dbReference type="ChEBI" id="CHEBI:58435"/>
        <dbReference type="ChEBI" id="CHEBI:59457"/>
        <dbReference type="EC" id="3.5.4.19"/>
    </reaction>
</comment>
<evidence type="ECO:0000256" key="1">
    <source>
        <dbReference type="ARBA" id="ARBA00000024"/>
    </source>
</evidence>
<feature type="region of interest" description="Phosphoribosyl-ATP pyrophosphohydrolase" evidence="15">
    <location>
        <begin position="149"/>
        <end position="236"/>
    </location>
</feature>
<dbReference type="EC" id="3.6.1.31" evidence="15"/>
<evidence type="ECO:0000256" key="5">
    <source>
        <dbReference type="ARBA" id="ARBA00005204"/>
    </source>
</evidence>
<evidence type="ECO:0000256" key="13">
    <source>
        <dbReference type="ARBA" id="ARBA00023102"/>
    </source>
</evidence>
<keyword evidence="11 15" id="KW-0378">Hydrolase</keyword>
<dbReference type="CDD" id="cd11534">
    <property type="entry name" value="NTP-PPase_HisIE_like"/>
    <property type="match status" value="1"/>
</dbReference>
<reference evidence="18" key="1">
    <citation type="submission" date="2019-11" db="EMBL/GenBank/DDBJ databases">
        <title>Genome sequence of Heliorestis convoluta strain HH, an alkaliphilic and minimalistic phototrophic bacterium from a soda lake in Egypt.</title>
        <authorList>
            <person name="Dewey E.D."/>
            <person name="Stokes L.M."/>
            <person name="Burchell B.M."/>
            <person name="Shaffer K.N."/>
            <person name="Huntington A.M."/>
            <person name="Baker J.M."/>
            <person name="Nadendla S."/>
            <person name="Giglio M.G."/>
            <person name="Touchman J.W."/>
            <person name="Blankenship R.E."/>
            <person name="Madigan M.T."/>
            <person name="Sattley W.M."/>
        </authorList>
    </citation>
    <scope>NUCLEOTIDE SEQUENCE [LARGE SCALE GENOMIC DNA]</scope>
    <source>
        <strain evidence="18">HH</strain>
    </source>
</reference>
<dbReference type="PANTHER" id="PTHR42945">
    <property type="entry name" value="HISTIDINE BIOSYNTHESIS BIFUNCTIONAL PROTEIN"/>
    <property type="match status" value="1"/>
</dbReference>
<comment type="catalytic activity">
    <reaction evidence="2 15">
        <text>1-(5-phospho-beta-D-ribosyl)-ATP + H2O = 1-(5-phospho-beta-D-ribosyl)-5'-AMP + diphosphate + H(+)</text>
        <dbReference type="Rhea" id="RHEA:22828"/>
        <dbReference type="ChEBI" id="CHEBI:15377"/>
        <dbReference type="ChEBI" id="CHEBI:15378"/>
        <dbReference type="ChEBI" id="CHEBI:33019"/>
        <dbReference type="ChEBI" id="CHEBI:59457"/>
        <dbReference type="ChEBI" id="CHEBI:73183"/>
        <dbReference type="EC" id="3.6.1.31"/>
    </reaction>
</comment>
<dbReference type="AlphaFoldDB" id="A0A5Q2N9R9"/>
<evidence type="ECO:0000313" key="17">
    <source>
        <dbReference type="EMBL" id="QGG49020.1"/>
    </source>
</evidence>
<dbReference type="UniPathway" id="UPA00031">
    <property type="reaction ID" value="UER00007"/>
</dbReference>
<dbReference type="FunFam" id="1.10.287.1080:FF:000002">
    <property type="entry name" value="Histidine biosynthesis bifunctional protein HisIE"/>
    <property type="match status" value="1"/>
</dbReference>
<dbReference type="SUPFAM" id="SSF101386">
    <property type="entry name" value="all-alpha NTP pyrophosphatases"/>
    <property type="match status" value="1"/>
</dbReference>
<comment type="similarity">
    <text evidence="6 15">In the C-terminal section; belongs to the PRA-PH family.</text>
</comment>
<comment type="similarity">
    <text evidence="7 15">In the N-terminal section; belongs to the PRA-CH family.</text>
</comment>